<keyword evidence="2" id="KW-1134">Transmembrane beta strand</keyword>
<comment type="similarity">
    <text evidence="1 2">Belongs to the outer membrane factor (OMF) (TC 1.B.17) family.</text>
</comment>
<dbReference type="Gene3D" id="1.20.1600.10">
    <property type="entry name" value="Outer membrane efflux proteins (OEP)"/>
    <property type="match status" value="1"/>
</dbReference>
<keyword evidence="2" id="KW-0564">Palmitate</keyword>
<keyword evidence="2" id="KW-0812">Transmembrane</keyword>
<keyword evidence="2" id="KW-0472">Membrane</keyword>
<dbReference type="PANTHER" id="PTHR30203">
    <property type="entry name" value="OUTER MEMBRANE CATION EFFLUX PROTEIN"/>
    <property type="match status" value="1"/>
</dbReference>
<keyword evidence="2" id="KW-0732">Signal</keyword>
<dbReference type="OrthoDB" id="9770517at2"/>
<feature type="signal peptide" evidence="2">
    <location>
        <begin position="1"/>
        <end position="22"/>
    </location>
</feature>
<evidence type="ECO:0000313" key="3">
    <source>
        <dbReference type="EMBL" id="TFZ05964.1"/>
    </source>
</evidence>
<dbReference type="Gene3D" id="2.20.200.10">
    <property type="entry name" value="Outer membrane efflux proteins (OEP)"/>
    <property type="match status" value="1"/>
</dbReference>
<proteinExistence type="inferred from homology"/>
<gene>
    <name evidence="3" type="ORF">EZ313_04750</name>
</gene>
<evidence type="ECO:0000313" key="4">
    <source>
        <dbReference type="Proteomes" id="UP000298180"/>
    </source>
</evidence>
<organism evidence="3 4">
    <name type="scientific">Ramlibacter henchirensis</name>
    <dbReference type="NCBI Taxonomy" id="204072"/>
    <lineage>
        <taxon>Bacteria</taxon>
        <taxon>Pseudomonadati</taxon>
        <taxon>Pseudomonadota</taxon>
        <taxon>Betaproteobacteria</taxon>
        <taxon>Burkholderiales</taxon>
        <taxon>Comamonadaceae</taxon>
        <taxon>Ramlibacter</taxon>
    </lineage>
</organism>
<comment type="caution">
    <text evidence="3">The sequence shown here is derived from an EMBL/GenBank/DDBJ whole genome shotgun (WGS) entry which is preliminary data.</text>
</comment>
<dbReference type="GO" id="GO:0005886">
    <property type="term" value="C:plasma membrane"/>
    <property type="evidence" value="ECO:0007669"/>
    <property type="project" value="UniProtKB-SubCell"/>
</dbReference>
<reference evidence="3 4" key="1">
    <citation type="submission" date="2019-03" db="EMBL/GenBank/DDBJ databases">
        <title>Ramlibacter henchirensis DSM 14656, whole genome shotgun sequence.</title>
        <authorList>
            <person name="Zhang X."/>
            <person name="Feng G."/>
            <person name="Zhu H."/>
        </authorList>
    </citation>
    <scope>NUCLEOTIDE SEQUENCE [LARGE SCALE GENOMIC DNA]</scope>
    <source>
        <strain evidence="3 4">DSM 14656</strain>
    </source>
</reference>
<dbReference type="Pfam" id="PF02321">
    <property type="entry name" value="OEP"/>
    <property type="match status" value="2"/>
</dbReference>
<dbReference type="GO" id="GO:0015562">
    <property type="term" value="F:efflux transmembrane transporter activity"/>
    <property type="evidence" value="ECO:0007669"/>
    <property type="project" value="InterPro"/>
</dbReference>
<dbReference type="NCBIfam" id="TIGR01845">
    <property type="entry name" value="outer_NodT"/>
    <property type="match status" value="1"/>
</dbReference>
<dbReference type="InterPro" id="IPR010131">
    <property type="entry name" value="MdtP/NodT-like"/>
</dbReference>
<dbReference type="InterPro" id="IPR003423">
    <property type="entry name" value="OMP_efflux"/>
</dbReference>
<evidence type="ECO:0000256" key="2">
    <source>
        <dbReference type="RuleBase" id="RU362097"/>
    </source>
</evidence>
<keyword evidence="4" id="KW-1185">Reference proteome</keyword>
<keyword evidence="2" id="KW-0449">Lipoprotein</keyword>
<name>A0A4Z0C4U7_9BURK</name>
<dbReference type="PANTHER" id="PTHR30203:SF29">
    <property type="entry name" value="PROTEIN CYAE"/>
    <property type="match status" value="1"/>
</dbReference>
<accession>A0A4Z0C4U7</accession>
<dbReference type="RefSeq" id="WP_135262050.1">
    <property type="nucleotide sequence ID" value="NZ_SMLM01000001.1"/>
</dbReference>
<dbReference type="SUPFAM" id="SSF56954">
    <property type="entry name" value="Outer membrane efflux proteins (OEP)"/>
    <property type="match status" value="1"/>
</dbReference>
<dbReference type="EMBL" id="SMLM01000001">
    <property type="protein sequence ID" value="TFZ05964.1"/>
    <property type="molecule type" value="Genomic_DNA"/>
</dbReference>
<evidence type="ECO:0000256" key="1">
    <source>
        <dbReference type="ARBA" id="ARBA00007613"/>
    </source>
</evidence>
<protein>
    <submittedName>
        <fullName evidence="3">Efflux transporter outer membrane subunit</fullName>
    </submittedName>
</protein>
<dbReference type="Proteomes" id="UP000298180">
    <property type="component" value="Unassembled WGS sequence"/>
</dbReference>
<sequence length="474" mass="49375">MKTLIALGAAACALCAVQGAQAELPRAATATAAPSGWFEALPHGGDLGELAGWWSRFDDPLLVQLVERAQAASPDLASALSRIAQARATAVGAGAALLPNVEAGVSGARGRSEPGFPVGNTLSASMQMAWELDLFGGNRAGARAAAARLSSATAGWHEARVAVAAEVATQYVSLRACEARRIQAEVDAGSRAETDRLTQLSLQHGMQSPGTAALARASAAQGRAQLAQAAAECDTLVKRLVALTAAEEPALRAELAASGASVPQAPRFGIDAVPARALAQRPDLHAAALNVQAAAGDADQARASRWPRVMLKGSVGRGRAETPFGTQDGSVWSFGPLSVVLPVFDAGVRRANLDAARSRYDEAVAQYGGRLRTAVREVEEALVTLQAATRRSDDLRVAAEGFRTSFASAQARYRGGLASLFELEEARRSDVQAQVAMVDLEQQRTQAWIQLYRALGGGWGSPAPTTTISKESTP</sequence>
<comment type="subcellular location">
    <subcellularLocation>
        <location evidence="2">Cell membrane</location>
        <topology evidence="2">Lipid-anchor</topology>
    </subcellularLocation>
</comment>
<feature type="chain" id="PRO_5021511892" evidence="2">
    <location>
        <begin position="23"/>
        <end position="474"/>
    </location>
</feature>
<dbReference type="AlphaFoldDB" id="A0A4Z0C4U7"/>